<evidence type="ECO:0000313" key="2">
    <source>
        <dbReference type="EMBL" id="CAD9314924.1"/>
    </source>
</evidence>
<proteinExistence type="predicted"/>
<name>A0A7S1YNB4_9STRA</name>
<sequence>MLRTISSTSLVSRASSSMTSHPSRANGAIRTFIHSRKSSSSSSSSLPSATNIKYHPVDIHPLSQMVLQYLQDCKSDWLIEKGLDRGLSINSDGTIKISFPPLSENSEGGKLYDNENVDGGRIWTSYDHIKKQHFISVHRHNVLLGRFMLRHINCNGYTTSLDCDESSPKEQVHVAVEQLIERVTALEKKNSATTTA</sequence>
<dbReference type="AlphaFoldDB" id="A0A7S1YNB4"/>
<feature type="compositionally biased region" description="Low complexity" evidence="1">
    <location>
        <begin position="1"/>
        <end position="20"/>
    </location>
</feature>
<dbReference type="EMBL" id="HBGN01001985">
    <property type="protein sequence ID" value="CAD9314924.1"/>
    <property type="molecule type" value="Transcribed_RNA"/>
</dbReference>
<feature type="region of interest" description="Disordered" evidence="1">
    <location>
        <begin position="1"/>
        <end position="26"/>
    </location>
</feature>
<accession>A0A7S1YNB4</accession>
<reference evidence="2" key="1">
    <citation type="submission" date="2021-01" db="EMBL/GenBank/DDBJ databases">
        <authorList>
            <person name="Corre E."/>
            <person name="Pelletier E."/>
            <person name="Niang G."/>
            <person name="Scheremetjew M."/>
            <person name="Finn R."/>
            <person name="Kale V."/>
            <person name="Holt S."/>
            <person name="Cochrane G."/>
            <person name="Meng A."/>
            <person name="Brown T."/>
            <person name="Cohen L."/>
        </authorList>
    </citation>
    <scope>NUCLEOTIDE SEQUENCE</scope>
    <source>
        <strain evidence="2">Pop2</strain>
    </source>
</reference>
<gene>
    <name evidence="2" type="ORF">DBRI1063_LOCUS1330</name>
</gene>
<protein>
    <submittedName>
        <fullName evidence="2">Uncharacterized protein</fullName>
    </submittedName>
</protein>
<evidence type="ECO:0000256" key="1">
    <source>
        <dbReference type="SAM" id="MobiDB-lite"/>
    </source>
</evidence>
<organism evidence="2">
    <name type="scientific">Ditylum brightwellii</name>
    <dbReference type="NCBI Taxonomy" id="49249"/>
    <lineage>
        <taxon>Eukaryota</taxon>
        <taxon>Sar</taxon>
        <taxon>Stramenopiles</taxon>
        <taxon>Ochrophyta</taxon>
        <taxon>Bacillariophyta</taxon>
        <taxon>Mediophyceae</taxon>
        <taxon>Lithodesmiophycidae</taxon>
        <taxon>Lithodesmiales</taxon>
        <taxon>Lithodesmiaceae</taxon>
        <taxon>Ditylum</taxon>
    </lineage>
</organism>